<dbReference type="Gene3D" id="3.40.50.2300">
    <property type="match status" value="1"/>
</dbReference>
<evidence type="ECO:0000256" key="4">
    <source>
        <dbReference type="ARBA" id="ARBA00023125"/>
    </source>
</evidence>
<evidence type="ECO:0000259" key="8">
    <source>
        <dbReference type="PROSITE" id="PS50045"/>
    </source>
</evidence>
<proteinExistence type="predicted"/>
<evidence type="ECO:0000256" key="5">
    <source>
        <dbReference type="ARBA" id="ARBA00023163"/>
    </source>
</evidence>
<evidence type="ECO:0000259" key="9">
    <source>
        <dbReference type="PROSITE" id="PS50110"/>
    </source>
</evidence>
<dbReference type="PROSITE" id="PS00688">
    <property type="entry name" value="SIGMA54_INTERACT_3"/>
    <property type="match status" value="1"/>
</dbReference>
<feature type="region of interest" description="Disordered" evidence="7">
    <location>
        <begin position="399"/>
        <end position="451"/>
    </location>
</feature>
<dbReference type="PROSITE" id="PS50045">
    <property type="entry name" value="SIGMA54_INTERACT_4"/>
    <property type="match status" value="1"/>
</dbReference>
<evidence type="ECO:0000313" key="10">
    <source>
        <dbReference type="EMBL" id="EYF01611.1"/>
    </source>
</evidence>
<dbReference type="FunFam" id="3.40.50.300:FF:000006">
    <property type="entry name" value="DNA-binding transcriptional regulator NtrC"/>
    <property type="match status" value="1"/>
</dbReference>
<dbReference type="Gene3D" id="1.10.8.60">
    <property type="match status" value="1"/>
</dbReference>
<dbReference type="Pfam" id="PF25601">
    <property type="entry name" value="AAA_lid_14"/>
    <property type="match status" value="1"/>
</dbReference>
<evidence type="ECO:0000256" key="2">
    <source>
        <dbReference type="ARBA" id="ARBA00022840"/>
    </source>
</evidence>
<dbReference type="AlphaFoldDB" id="A0A017SZ97"/>
<keyword evidence="11" id="KW-1185">Reference proteome</keyword>
<dbReference type="PRINTS" id="PR01590">
    <property type="entry name" value="HTHFIS"/>
</dbReference>
<comment type="caution">
    <text evidence="10">The sequence shown here is derived from an EMBL/GenBank/DDBJ whole genome shotgun (WGS) entry which is preliminary data.</text>
</comment>
<protein>
    <submittedName>
        <fullName evidence="10">Response regulator of zinc sigma-54-dependent two-component system</fullName>
    </submittedName>
</protein>
<feature type="domain" description="Sigma-54 factor interaction" evidence="8">
    <location>
        <begin position="159"/>
        <end position="388"/>
    </location>
</feature>
<dbReference type="STRING" id="1192034.CAP_7930"/>
<dbReference type="eggNOG" id="COG2204">
    <property type="taxonomic scope" value="Bacteria"/>
</dbReference>
<dbReference type="Pfam" id="PF00158">
    <property type="entry name" value="Sigma54_activat"/>
    <property type="match status" value="1"/>
</dbReference>
<dbReference type="PANTHER" id="PTHR32071:SF117">
    <property type="entry name" value="PTS-DEPENDENT DIHYDROXYACETONE KINASE OPERON REGULATORY PROTEIN-RELATED"/>
    <property type="match status" value="1"/>
</dbReference>
<dbReference type="Gene3D" id="3.40.50.300">
    <property type="entry name" value="P-loop containing nucleotide triphosphate hydrolases"/>
    <property type="match status" value="1"/>
</dbReference>
<organism evidence="10 11">
    <name type="scientific">Chondromyces apiculatus DSM 436</name>
    <dbReference type="NCBI Taxonomy" id="1192034"/>
    <lineage>
        <taxon>Bacteria</taxon>
        <taxon>Pseudomonadati</taxon>
        <taxon>Myxococcota</taxon>
        <taxon>Polyangia</taxon>
        <taxon>Polyangiales</taxon>
        <taxon>Polyangiaceae</taxon>
        <taxon>Chondromyces</taxon>
    </lineage>
</organism>
<dbReference type="CDD" id="cd00009">
    <property type="entry name" value="AAA"/>
    <property type="match status" value="1"/>
</dbReference>
<dbReference type="SMART" id="SM00382">
    <property type="entry name" value="AAA"/>
    <property type="match status" value="1"/>
</dbReference>
<dbReference type="GO" id="GO:0006355">
    <property type="term" value="P:regulation of DNA-templated transcription"/>
    <property type="evidence" value="ECO:0007669"/>
    <property type="project" value="InterPro"/>
</dbReference>
<dbReference type="OrthoDB" id="9763792at2"/>
<keyword evidence="2" id="KW-0067">ATP-binding</keyword>
<gene>
    <name evidence="10" type="ORF">CAP_7930</name>
</gene>
<dbReference type="SUPFAM" id="SSF52172">
    <property type="entry name" value="CheY-like"/>
    <property type="match status" value="1"/>
</dbReference>
<sequence length="511" mass="56105">MSGIDPSSQAQSDEAAAPTILVVDDERNIRRTLDMVLTGEGFRVVEAASAEDALKLLTQGETPVEMMLVDLMLPGMNGLELLDRVRQDDATRDLPVIVISGHATVHDAVKAIKLGAGDFFEKPLNRERVLVGVRNALKTSRLAREVRDLMAEVHTRYEMIGQGPAMQRMFKEIDRVAPTKASVLITGESGTGKELVSRAIHRLSPRADAPFVKVNCAAIPKELIESELFGHEKGSFTGAIGRKRGLFEQAHGGTLFLDEIGDMELTAQAKVLRALQSGEISRVGSEHVLHVDVRVLAATNKDLSKEVSTGRFREDLFFRLAVFPIRTPVLRERMEDLRPLIDAFLSAFCKENGLPQRRIDPAVYTALERRRWPGNVRELKNVIERAAILSGDMVTVADLPEDPHESPFEEDGSGADSIRAEGGSAGEGGSGERSILPEEGDGRSGAGGDGRRLTLREFRDRSERGYIVEVLSGLDWNISRAAVVLGIERTNLHKKIRAYGIKRGEDAGIRR</sequence>
<evidence type="ECO:0000256" key="1">
    <source>
        <dbReference type="ARBA" id="ARBA00022741"/>
    </source>
</evidence>
<dbReference type="PROSITE" id="PS00676">
    <property type="entry name" value="SIGMA54_INTERACT_2"/>
    <property type="match status" value="1"/>
</dbReference>
<dbReference type="InterPro" id="IPR002197">
    <property type="entry name" value="HTH_Fis"/>
</dbReference>
<dbReference type="SMART" id="SM00448">
    <property type="entry name" value="REC"/>
    <property type="match status" value="1"/>
</dbReference>
<dbReference type="Pfam" id="PF00072">
    <property type="entry name" value="Response_reg"/>
    <property type="match status" value="1"/>
</dbReference>
<dbReference type="Pfam" id="PF02954">
    <property type="entry name" value="HTH_8"/>
    <property type="match status" value="1"/>
</dbReference>
<evidence type="ECO:0000256" key="7">
    <source>
        <dbReference type="SAM" id="MobiDB-lite"/>
    </source>
</evidence>
<dbReference type="InterPro" id="IPR011006">
    <property type="entry name" value="CheY-like_superfamily"/>
</dbReference>
<dbReference type="InterPro" id="IPR058031">
    <property type="entry name" value="AAA_lid_NorR"/>
</dbReference>
<dbReference type="InterPro" id="IPR027417">
    <property type="entry name" value="P-loop_NTPase"/>
</dbReference>
<dbReference type="Gene3D" id="1.10.10.60">
    <property type="entry name" value="Homeodomain-like"/>
    <property type="match status" value="1"/>
</dbReference>
<dbReference type="GO" id="GO:0043565">
    <property type="term" value="F:sequence-specific DNA binding"/>
    <property type="evidence" value="ECO:0007669"/>
    <property type="project" value="InterPro"/>
</dbReference>
<dbReference type="GO" id="GO:0005524">
    <property type="term" value="F:ATP binding"/>
    <property type="evidence" value="ECO:0007669"/>
    <property type="project" value="UniProtKB-KW"/>
</dbReference>
<dbReference type="SUPFAM" id="SSF46689">
    <property type="entry name" value="Homeodomain-like"/>
    <property type="match status" value="1"/>
</dbReference>
<dbReference type="InterPro" id="IPR003593">
    <property type="entry name" value="AAA+_ATPase"/>
</dbReference>
<dbReference type="InterPro" id="IPR025944">
    <property type="entry name" value="Sigma_54_int_dom_CS"/>
</dbReference>
<keyword evidence="4" id="KW-0238">DNA-binding</keyword>
<evidence type="ECO:0000256" key="6">
    <source>
        <dbReference type="PROSITE-ProRule" id="PRU00169"/>
    </source>
</evidence>
<dbReference type="SUPFAM" id="SSF52540">
    <property type="entry name" value="P-loop containing nucleoside triphosphate hydrolases"/>
    <property type="match status" value="1"/>
</dbReference>
<dbReference type="Proteomes" id="UP000019678">
    <property type="component" value="Unassembled WGS sequence"/>
</dbReference>
<accession>A0A017SZ97</accession>
<keyword evidence="3" id="KW-0805">Transcription regulation</keyword>
<dbReference type="InterPro" id="IPR025662">
    <property type="entry name" value="Sigma_54_int_dom_ATP-bd_1"/>
</dbReference>
<dbReference type="PANTHER" id="PTHR32071">
    <property type="entry name" value="TRANSCRIPTIONAL REGULATORY PROTEIN"/>
    <property type="match status" value="1"/>
</dbReference>
<reference evidence="10 11" key="1">
    <citation type="submission" date="2013-05" db="EMBL/GenBank/DDBJ databases">
        <title>Genome assembly of Chondromyces apiculatus DSM 436.</title>
        <authorList>
            <person name="Sharma G."/>
            <person name="Khatri I."/>
            <person name="Kaur C."/>
            <person name="Mayilraj S."/>
            <person name="Subramanian S."/>
        </authorList>
    </citation>
    <scope>NUCLEOTIDE SEQUENCE [LARGE SCALE GENOMIC DNA]</scope>
    <source>
        <strain evidence="10 11">DSM 436</strain>
    </source>
</reference>
<dbReference type="PROSITE" id="PS50110">
    <property type="entry name" value="RESPONSE_REGULATORY"/>
    <property type="match status" value="1"/>
</dbReference>
<feature type="modified residue" description="4-aspartylphosphate" evidence="6">
    <location>
        <position position="70"/>
    </location>
</feature>
<keyword evidence="5" id="KW-0804">Transcription</keyword>
<dbReference type="InterPro" id="IPR002078">
    <property type="entry name" value="Sigma_54_int"/>
</dbReference>
<dbReference type="InterPro" id="IPR025943">
    <property type="entry name" value="Sigma_54_int_dom_ATP-bd_2"/>
</dbReference>
<evidence type="ECO:0000313" key="11">
    <source>
        <dbReference type="Proteomes" id="UP000019678"/>
    </source>
</evidence>
<name>A0A017SZ97_9BACT</name>
<dbReference type="PROSITE" id="PS00675">
    <property type="entry name" value="SIGMA54_INTERACT_1"/>
    <property type="match status" value="1"/>
</dbReference>
<dbReference type="GO" id="GO:0000160">
    <property type="term" value="P:phosphorelay signal transduction system"/>
    <property type="evidence" value="ECO:0007669"/>
    <property type="project" value="InterPro"/>
</dbReference>
<dbReference type="InterPro" id="IPR009057">
    <property type="entry name" value="Homeodomain-like_sf"/>
</dbReference>
<feature type="domain" description="Response regulatory" evidence="9">
    <location>
        <begin position="19"/>
        <end position="137"/>
    </location>
</feature>
<evidence type="ECO:0000256" key="3">
    <source>
        <dbReference type="ARBA" id="ARBA00023015"/>
    </source>
</evidence>
<dbReference type="EMBL" id="ASRX01000075">
    <property type="protein sequence ID" value="EYF01611.1"/>
    <property type="molecule type" value="Genomic_DNA"/>
</dbReference>
<dbReference type="RefSeq" id="WP_044249012.1">
    <property type="nucleotide sequence ID" value="NZ_ASRX01000075.1"/>
</dbReference>
<keyword evidence="1" id="KW-0547">Nucleotide-binding</keyword>
<dbReference type="InterPro" id="IPR001789">
    <property type="entry name" value="Sig_transdc_resp-reg_receiver"/>
</dbReference>
<keyword evidence="6" id="KW-0597">Phosphoprotein</keyword>